<feature type="domain" description="ATPase BadF/BadG/BcrA/BcrD type" evidence="1">
    <location>
        <begin position="3"/>
        <end position="293"/>
    </location>
</feature>
<evidence type="ECO:0000259" key="1">
    <source>
        <dbReference type="Pfam" id="PF01869"/>
    </source>
</evidence>
<evidence type="ECO:0000313" key="3">
    <source>
        <dbReference type="Proteomes" id="UP001589818"/>
    </source>
</evidence>
<keyword evidence="3" id="KW-1185">Reference proteome</keyword>
<dbReference type="PANTHER" id="PTHR43190:SF3">
    <property type="entry name" value="N-ACETYL-D-GLUCOSAMINE KINASE"/>
    <property type="match status" value="1"/>
</dbReference>
<comment type="caution">
    <text evidence="2">The sequence shown here is derived from an EMBL/GenBank/DDBJ whole genome shotgun (WGS) entry which is preliminary data.</text>
</comment>
<evidence type="ECO:0000313" key="2">
    <source>
        <dbReference type="EMBL" id="MFC0394807.1"/>
    </source>
</evidence>
<dbReference type="Pfam" id="PF01869">
    <property type="entry name" value="BcrAD_BadFG"/>
    <property type="match status" value="1"/>
</dbReference>
<sequence>MSIDSGGSKVLCLIQKLDGELLGWGMGGAANNMPTGEAAHSYRTAIMTALKTGGINPDRISHVFLSTLGPVEAVQDAMEQCRIMSKSRYCTDTRAALYASISNNRGMVVLSGTGSFVYGQNHHGQSRLIGGLGDLLGDDGSGYEIGLNGLRAALRYLEGWGEPTRLAEDISGTWNVTAPEARPTDEMNPLTRLLTDVARRHLPHDYRYLIAGLSRTVARCAEDGDQVAISILQEAGRKLADQAVSLCDYLAFGTGPIPIGRAGGCWKIEGRMKESFERRLHERMKQPFTVVTHRLEPVFGVFLAGLEDIHVPWSETMLARITRENNTVSESIA</sequence>
<dbReference type="Gene3D" id="3.30.420.40">
    <property type="match status" value="2"/>
</dbReference>
<keyword evidence="2" id="KW-0808">Transferase</keyword>
<name>A0ABV6JGY8_9BACL</name>
<dbReference type="PANTHER" id="PTHR43190">
    <property type="entry name" value="N-ACETYL-D-GLUCOSAMINE KINASE"/>
    <property type="match status" value="1"/>
</dbReference>
<organism evidence="2 3">
    <name type="scientific">Paenibacillus mendelii</name>
    <dbReference type="NCBI Taxonomy" id="206163"/>
    <lineage>
        <taxon>Bacteria</taxon>
        <taxon>Bacillati</taxon>
        <taxon>Bacillota</taxon>
        <taxon>Bacilli</taxon>
        <taxon>Bacillales</taxon>
        <taxon>Paenibacillaceae</taxon>
        <taxon>Paenibacillus</taxon>
    </lineage>
</organism>
<dbReference type="EMBL" id="JBHLVF010000041">
    <property type="protein sequence ID" value="MFC0394807.1"/>
    <property type="molecule type" value="Genomic_DNA"/>
</dbReference>
<proteinExistence type="predicted"/>
<protein>
    <submittedName>
        <fullName evidence="2">N-acetylglucosamine kinase</fullName>
    </submittedName>
</protein>
<dbReference type="Proteomes" id="UP001589818">
    <property type="component" value="Unassembled WGS sequence"/>
</dbReference>
<keyword evidence="2" id="KW-0418">Kinase</keyword>
<dbReference type="RefSeq" id="WP_204815973.1">
    <property type="nucleotide sequence ID" value="NZ_JANHOF010000001.1"/>
</dbReference>
<dbReference type="InterPro" id="IPR052519">
    <property type="entry name" value="Euk-type_GlcNAc_Kinase"/>
</dbReference>
<dbReference type="InterPro" id="IPR002731">
    <property type="entry name" value="ATPase_BadF"/>
</dbReference>
<dbReference type="SUPFAM" id="SSF53067">
    <property type="entry name" value="Actin-like ATPase domain"/>
    <property type="match status" value="2"/>
</dbReference>
<gene>
    <name evidence="2" type="ORF">ACFFJ8_26020</name>
</gene>
<accession>A0ABV6JGY8</accession>
<reference evidence="2 3" key="1">
    <citation type="submission" date="2024-09" db="EMBL/GenBank/DDBJ databases">
        <authorList>
            <person name="Sun Q."/>
            <person name="Mori K."/>
        </authorList>
    </citation>
    <scope>NUCLEOTIDE SEQUENCE [LARGE SCALE GENOMIC DNA]</scope>
    <source>
        <strain evidence="2 3">CCM 4839</strain>
    </source>
</reference>
<dbReference type="InterPro" id="IPR043129">
    <property type="entry name" value="ATPase_NBD"/>
</dbReference>
<dbReference type="GO" id="GO:0016301">
    <property type="term" value="F:kinase activity"/>
    <property type="evidence" value="ECO:0007669"/>
    <property type="project" value="UniProtKB-KW"/>
</dbReference>